<dbReference type="RefSeq" id="WP_241551972.1">
    <property type="nucleotide sequence ID" value="NZ_JANCNS010000002.1"/>
</dbReference>
<evidence type="ECO:0000313" key="1">
    <source>
        <dbReference type="EMBL" id="MCP9200170.1"/>
    </source>
</evidence>
<comment type="caution">
    <text evidence="1">The sequence shown here is derived from an EMBL/GenBank/DDBJ whole genome shotgun (WGS) entry which is preliminary data.</text>
</comment>
<gene>
    <name evidence="1" type="ORF">MKO06_09635</name>
</gene>
<sequence length="141" mass="16053">MKWSSLGKNKVYPKTYACGKNIPAGSCGQGHCRSRKTVDRLRMVGYPTIQTILRNKLVPDFLDHYMAKYGIEGQLTNEQEDLHRKDNLWEPVPGDPGIYGDFKDRAQDYSTFDQIYEHKKVIGVFGVPMPGVSILTRIMKS</sequence>
<keyword evidence="2" id="KW-1185">Reference proteome</keyword>
<organism evidence="1 2">
    <name type="scientific">Christiangramia oceanisediminis</name>
    <dbReference type="NCBI Taxonomy" id="2920386"/>
    <lineage>
        <taxon>Bacteria</taxon>
        <taxon>Pseudomonadati</taxon>
        <taxon>Bacteroidota</taxon>
        <taxon>Flavobacteriia</taxon>
        <taxon>Flavobacteriales</taxon>
        <taxon>Flavobacteriaceae</taxon>
        <taxon>Christiangramia</taxon>
    </lineage>
</organism>
<name>A0A9X2RAP4_9FLAO</name>
<proteinExistence type="predicted"/>
<reference evidence="1" key="1">
    <citation type="submission" date="2022-07" db="EMBL/GenBank/DDBJ databases">
        <title>Gramela sediminis sp. nov., isolated from deep-sea sediment of the Indian Ocean.</title>
        <authorList>
            <person name="Shi H."/>
        </authorList>
    </citation>
    <scope>NUCLEOTIDE SEQUENCE</scope>
    <source>
        <strain evidence="1">GC03-9</strain>
    </source>
</reference>
<dbReference type="Proteomes" id="UP001155280">
    <property type="component" value="Unassembled WGS sequence"/>
</dbReference>
<evidence type="ECO:0000313" key="2">
    <source>
        <dbReference type="Proteomes" id="UP001155280"/>
    </source>
</evidence>
<protein>
    <submittedName>
        <fullName evidence="1">Uncharacterized protein</fullName>
    </submittedName>
</protein>
<dbReference type="AlphaFoldDB" id="A0A9X2RAP4"/>
<dbReference type="EMBL" id="JANCNS010000002">
    <property type="protein sequence ID" value="MCP9200170.1"/>
    <property type="molecule type" value="Genomic_DNA"/>
</dbReference>
<accession>A0A9X2RAP4</accession>